<dbReference type="SMART" id="SM00382">
    <property type="entry name" value="AAA"/>
    <property type="match status" value="1"/>
</dbReference>
<feature type="domain" description="AAA+ ATPase" evidence="4">
    <location>
        <begin position="309"/>
        <end position="427"/>
    </location>
</feature>
<keyword evidence="6" id="KW-1185">Reference proteome</keyword>
<dbReference type="InterPro" id="IPR007831">
    <property type="entry name" value="T2SS_GspE_N"/>
</dbReference>
<protein>
    <submittedName>
        <fullName evidence="5">GspE/PulE family protein</fullName>
    </submittedName>
</protein>
<sequence>MYTIKKRLGELLLESGIITEPQLQTALEEQQRTKKKLGDVLLAQGVLTEHQLIEVLEFQLGIPHVTLSRFQIDAKLSQVIPEQMARRYQVLPIRVDGRKLMVAMADPLDLFVIDDLRMSTGFTIEPAIISRGELQRGIARLYGLQDSMNEMIKDLGTGAAQIDVEDSVILGEDSPVVRLVQQMIEQAVRLGASDIHVDPMETQLAIRYRIDGQLRNERTVPKSMQGVIIARLKILGNLNIAERRLPQDGRIKMLVDGKPIDIRLSSLPTVHGEKIVMRLLDLADGVKGLDKLGMTESTLSLFRRMIEKQHGMVLLTGPTGSGKTTTLYSALQHLNREETNIITVEDPVEYMLDGVNQMQVHPAAGLTFARGLRSILRQDPNIIMVGEIRDLETAEIAIRASLTGHLVFSTLHTNDAVSTVVRLRDMGIEPYLIASSLLGIVAQRLVRCICPDCKTSYVPDRQETIYLERLGIHTDKLYRGNGCGTCGKTGYRGRMAVHEALLISDDLRSAIVGGRSIHELRRMAKDQGMTTLFADGIQKALEGQTTLQEIIREVEEEER</sequence>
<evidence type="ECO:0000256" key="3">
    <source>
        <dbReference type="ARBA" id="ARBA00022840"/>
    </source>
</evidence>
<evidence type="ECO:0000256" key="2">
    <source>
        <dbReference type="ARBA" id="ARBA00022741"/>
    </source>
</evidence>
<dbReference type="InterPro" id="IPR037257">
    <property type="entry name" value="T2SS_E_N_sf"/>
</dbReference>
<proteinExistence type="inferred from homology"/>
<reference evidence="6" key="1">
    <citation type="journal article" date="2019" name="Int. J. Syst. Evol. Microbiol.">
        <title>The Global Catalogue of Microorganisms (GCM) 10K type strain sequencing project: providing services to taxonomists for standard genome sequencing and annotation.</title>
        <authorList>
            <consortium name="The Broad Institute Genomics Platform"/>
            <consortium name="The Broad Institute Genome Sequencing Center for Infectious Disease"/>
            <person name="Wu L."/>
            <person name="Ma J."/>
        </authorList>
    </citation>
    <scope>NUCLEOTIDE SEQUENCE [LARGE SCALE GENOMIC DNA]</scope>
    <source>
        <strain evidence="6">CCUG 48216</strain>
    </source>
</reference>
<dbReference type="EMBL" id="JBHTKZ010000018">
    <property type="protein sequence ID" value="MFD1181910.1"/>
    <property type="molecule type" value="Genomic_DNA"/>
</dbReference>
<dbReference type="SUPFAM" id="SSF160246">
    <property type="entry name" value="EspE N-terminal domain-like"/>
    <property type="match status" value="1"/>
</dbReference>
<dbReference type="InterPro" id="IPR027417">
    <property type="entry name" value="P-loop_NTPase"/>
</dbReference>
<dbReference type="Gene3D" id="3.30.450.90">
    <property type="match status" value="1"/>
</dbReference>
<name>A0ABW3SD76_9BACL</name>
<keyword evidence="3" id="KW-0067">ATP-binding</keyword>
<dbReference type="Pfam" id="PF00437">
    <property type="entry name" value="T2SSE"/>
    <property type="match status" value="1"/>
</dbReference>
<evidence type="ECO:0000313" key="5">
    <source>
        <dbReference type="EMBL" id="MFD1181910.1"/>
    </source>
</evidence>
<dbReference type="PANTHER" id="PTHR30258">
    <property type="entry name" value="TYPE II SECRETION SYSTEM PROTEIN GSPE-RELATED"/>
    <property type="match status" value="1"/>
</dbReference>
<dbReference type="Gene3D" id="3.40.50.300">
    <property type="entry name" value="P-loop containing nucleotide triphosphate hydrolases"/>
    <property type="match status" value="1"/>
</dbReference>
<dbReference type="Gene3D" id="3.30.300.160">
    <property type="entry name" value="Type II secretion system, protein E, N-terminal domain"/>
    <property type="match status" value="1"/>
</dbReference>
<evidence type="ECO:0000313" key="6">
    <source>
        <dbReference type="Proteomes" id="UP001597211"/>
    </source>
</evidence>
<dbReference type="InterPro" id="IPR003593">
    <property type="entry name" value="AAA+_ATPase"/>
</dbReference>
<evidence type="ECO:0000259" key="4">
    <source>
        <dbReference type="SMART" id="SM00382"/>
    </source>
</evidence>
<dbReference type="Proteomes" id="UP001597211">
    <property type="component" value="Unassembled WGS sequence"/>
</dbReference>
<dbReference type="RefSeq" id="WP_240268981.1">
    <property type="nucleotide sequence ID" value="NZ_JAKSXN010000018.1"/>
</dbReference>
<dbReference type="PANTHER" id="PTHR30258:SF1">
    <property type="entry name" value="PROTEIN TRANSPORT PROTEIN HOFB HOMOLOG"/>
    <property type="match status" value="1"/>
</dbReference>
<evidence type="ECO:0000256" key="1">
    <source>
        <dbReference type="ARBA" id="ARBA00006611"/>
    </source>
</evidence>
<dbReference type="InterPro" id="IPR001482">
    <property type="entry name" value="T2SS/T4SS_dom"/>
</dbReference>
<comment type="caution">
    <text evidence="5">The sequence shown here is derived from an EMBL/GenBank/DDBJ whole genome shotgun (WGS) entry which is preliminary data.</text>
</comment>
<dbReference type="Pfam" id="PF05157">
    <property type="entry name" value="MshEN"/>
    <property type="match status" value="1"/>
</dbReference>
<organism evidence="5 6">
    <name type="scientific">Paenibacillus timonensis</name>
    <dbReference type="NCBI Taxonomy" id="225915"/>
    <lineage>
        <taxon>Bacteria</taxon>
        <taxon>Bacillati</taxon>
        <taxon>Bacillota</taxon>
        <taxon>Bacilli</taxon>
        <taxon>Bacillales</taxon>
        <taxon>Paenibacillaceae</taxon>
        <taxon>Paenibacillus</taxon>
    </lineage>
</organism>
<comment type="similarity">
    <text evidence="1">Belongs to the GSP E family.</text>
</comment>
<gene>
    <name evidence="5" type="ORF">ACFQ2Z_11110</name>
</gene>
<keyword evidence="2" id="KW-0547">Nucleotide-binding</keyword>
<accession>A0ABW3SD76</accession>
<dbReference type="CDD" id="cd01129">
    <property type="entry name" value="PulE-GspE-like"/>
    <property type="match status" value="1"/>
</dbReference>
<dbReference type="SUPFAM" id="SSF52540">
    <property type="entry name" value="P-loop containing nucleoside triphosphate hydrolases"/>
    <property type="match status" value="1"/>
</dbReference>